<dbReference type="AlphaFoldDB" id="A0A2S2R9D0"/>
<dbReference type="EMBL" id="GGMS01016779">
    <property type="protein sequence ID" value="MBY85982.1"/>
    <property type="molecule type" value="Transcribed_RNA"/>
</dbReference>
<organism evidence="1">
    <name type="scientific">Sipha flava</name>
    <name type="common">yellow sugarcane aphid</name>
    <dbReference type="NCBI Taxonomy" id="143950"/>
    <lineage>
        <taxon>Eukaryota</taxon>
        <taxon>Metazoa</taxon>
        <taxon>Ecdysozoa</taxon>
        <taxon>Arthropoda</taxon>
        <taxon>Hexapoda</taxon>
        <taxon>Insecta</taxon>
        <taxon>Pterygota</taxon>
        <taxon>Neoptera</taxon>
        <taxon>Paraneoptera</taxon>
        <taxon>Hemiptera</taxon>
        <taxon>Sternorrhyncha</taxon>
        <taxon>Aphidomorpha</taxon>
        <taxon>Aphidoidea</taxon>
        <taxon>Aphididae</taxon>
        <taxon>Sipha</taxon>
    </lineage>
</organism>
<reference evidence="1" key="1">
    <citation type="submission" date="2018-04" db="EMBL/GenBank/DDBJ databases">
        <title>Transcriptome assembly of Sipha flava.</title>
        <authorList>
            <person name="Scully E.D."/>
            <person name="Geib S.M."/>
            <person name="Palmer N.A."/>
            <person name="Koch K."/>
            <person name="Bradshaw J."/>
            <person name="Heng-Moss T."/>
            <person name="Sarath G."/>
        </authorList>
    </citation>
    <scope>NUCLEOTIDE SEQUENCE</scope>
</reference>
<name>A0A2S2R9D0_9HEMI</name>
<evidence type="ECO:0000313" key="1">
    <source>
        <dbReference type="EMBL" id="MBY85982.1"/>
    </source>
</evidence>
<proteinExistence type="predicted"/>
<protein>
    <submittedName>
        <fullName evidence="1">Uncharacterized protein</fullName>
    </submittedName>
</protein>
<accession>A0A2S2R9D0</accession>
<gene>
    <name evidence="1" type="ORF">g.107045</name>
</gene>
<sequence length="206" mass="22678">MRTQAISSSISQSCRRTRVLSGGVSEQPGSPRPPDRIRVVLELATRRRRWRVRPVLVGCVRCGSGDGPRRRAAASVHVNLAHARAQMVEQLDAGGRVDGRRADVGRQVVGHLGGAVRETGAELVRVHGVHGPDAERVVLLQFVQVAHRQLQYVGLLQLAHVLTLGLQRHHHQVLEFVQAPVDASAAFPFQKRFHNLTGKKIIIVDK</sequence>